<dbReference type="EMBL" id="CP002826">
    <property type="protein sequence ID" value="AEI07335.1"/>
    <property type="molecule type" value="Genomic_DNA"/>
</dbReference>
<accession>B6JBC7</accession>
<feature type="transmembrane region" description="Helical" evidence="6">
    <location>
        <begin position="79"/>
        <end position="102"/>
    </location>
</feature>
<dbReference type="InterPro" id="IPR022791">
    <property type="entry name" value="L-PG_synthase/AglD"/>
</dbReference>
<evidence type="ECO:0000256" key="2">
    <source>
        <dbReference type="ARBA" id="ARBA00022475"/>
    </source>
</evidence>
<evidence type="ECO:0000256" key="1">
    <source>
        <dbReference type="ARBA" id="ARBA00004651"/>
    </source>
</evidence>
<sequence length="320" mass="34583">MRSALLLALRILISVGLLYLSLRGIHFDAVWARLNDFGFEWFALAILTTLLQVVLSAYRWREVTAQCDAALDTPHAIKFNMIGTFFNQTLPSSIGGDAMRLWLLGRTAGWRQATYSVLVDRAVGLIALAVIIVGSLPWSYPLITSPKGQIALVVIGCTALAGSIGFLVVGSLSWPWLKKWWPLRHVHACGVIANKVLFNLTSGPKVAVLSFTIHSLAVVVAWCCVQAIHASASFGELFLLIPPIMLITMMPISIAGWGVREAAMTVAFGYAGLVTGDGTVVSILFGIVTFIVGALGGLVWISSPEKRDRITPAVPRIDES</sequence>
<dbReference type="Pfam" id="PF03706">
    <property type="entry name" value="LPG_synthase_TM"/>
    <property type="match status" value="1"/>
</dbReference>
<evidence type="ECO:0000256" key="3">
    <source>
        <dbReference type="ARBA" id="ARBA00022692"/>
    </source>
</evidence>
<feature type="transmembrane region" description="Helical" evidence="6">
    <location>
        <begin position="39"/>
        <end position="58"/>
    </location>
</feature>
<gene>
    <name evidence="7" type="ordered locus">OCA5_c26400</name>
</gene>
<protein>
    <recommendedName>
        <fullName evidence="9">Transmembrane protein</fullName>
    </recommendedName>
</protein>
<dbReference type="KEGG" id="ocg:OCA5_c26400"/>
<dbReference type="eggNOG" id="COG0392">
    <property type="taxonomic scope" value="Bacteria"/>
</dbReference>
<dbReference type="HOGENOM" id="CLU_048072_2_1_5"/>
<keyword evidence="5 6" id="KW-0472">Membrane</keyword>
<dbReference type="PANTHER" id="PTHR40277:SF1">
    <property type="entry name" value="BLL5419 PROTEIN"/>
    <property type="match status" value="1"/>
</dbReference>
<keyword evidence="2" id="KW-1003">Cell membrane</keyword>
<dbReference type="Proteomes" id="UP000007730">
    <property type="component" value="Chromosome"/>
</dbReference>
<reference evidence="7 8" key="1">
    <citation type="journal article" date="2011" name="J. Bacteriol.">
        <title>Complete genome sequences of the chemolithoautotrophic Oligotropha carboxidovorans strains OM4 and OM5.</title>
        <authorList>
            <person name="Volland S."/>
            <person name="Rachinger M."/>
            <person name="Strittmatter A."/>
            <person name="Daniel R."/>
            <person name="Gottschalk G."/>
            <person name="Meyer O."/>
        </authorList>
    </citation>
    <scope>NUCLEOTIDE SEQUENCE [LARGE SCALE GENOMIC DNA]</scope>
    <source>
        <strain evidence="8">ATCC 49405 / DSM 1227 / KCTC 32145 / OM5</strain>
    </source>
</reference>
<organism evidence="7 8">
    <name type="scientific">Afipia carboxidovorans (strain ATCC 49405 / DSM 1227 / KCTC 32145 / OM5)</name>
    <name type="common">Oligotropha carboxidovorans</name>
    <dbReference type="NCBI Taxonomy" id="504832"/>
    <lineage>
        <taxon>Bacteria</taxon>
        <taxon>Pseudomonadati</taxon>
        <taxon>Pseudomonadota</taxon>
        <taxon>Alphaproteobacteria</taxon>
        <taxon>Hyphomicrobiales</taxon>
        <taxon>Nitrobacteraceae</taxon>
        <taxon>Afipia</taxon>
    </lineage>
</organism>
<evidence type="ECO:0000256" key="5">
    <source>
        <dbReference type="ARBA" id="ARBA00023136"/>
    </source>
</evidence>
<keyword evidence="4 6" id="KW-1133">Transmembrane helix</keyword>
<feature type="transmembrane region" description="Helical" evidence="6">
    <location>
        <begin position="237"/>
        <end position="259"/>
    </location>
</feature>
<evidence type="ECO:0000256" key="4">
    <source>
        <dbReference type="ARBA" id="ARBA00022989"/>
    </source>
</evidence>
<feature type="transmembrane region" description="Helical" evidence="6">
    <location>
        <begin position="122"/>
        <end position="143"/>
    </location>
</feature>
<feature type="transmembrane region" description="Helical" evidence="6">
    <location>
        <begin position="206"/>
        <end position="225"/>
    </location>
</feature>
<evidence type="ECO:0000313" key="8">
    <source>
        <dbReference type="Proteomes" id="UP000007730"/>
    </source>
</evidence>
<keyword evidence="8" id="KW-1185">Reference proteome</keyword>
<dbReference type="RefSeq" id="WP_012562497.1">
    <property type="nucleotide sequence ID" value="NC_011386.1"/>
</dbReference>
<dbReference type="OrthoDB" id="9788795at2"/>
<evidence type="ECO:0000256" key="6">
    <source>
        <dbReference type="SAM" id="Phobius"/>
    </source>
</evidence>
<evidence type="ECO:0000313" key="7">
    <source>
        <dbReference type="EMBL" id="AEI07335.1"/>
    </source>
</evidence>
<evidence type="ECO:0008006" key="9">
    <source>
        <dbReference type="Google" id="ProtNLM"/>
    </source>
</evidence>
<name>B6JBC7_AFIC5</name>
<dbReference type="PANTHER" id="PTHR40277">
    <property type="entry name" value="BLL5419 PROTEIN"/>
    <property type="match status" value="1"/>
</dbReference>
<comment type="subcellular location">
    <subcellularLocation>
        <location evidence="1">Cell membrane</location>
        <topology evidence="1">Multi-pass membrane protein</topology>
    </subcellularLocation>
</comment>
<feature type="transmembrane region" description="Helical" evidence="6">
    <location>
        <begin position="150"/>
        <end position="174"/>
    </location>
</feature>
<dbReference type="PATRIC" id="fig|504832.7.peg.2791"/>
<keyword evidence="3 6" id="KW-0812">Transmembrane</keyword>
<dbReference type="STRING" id="504832.OCA5_c26400"/>
<feature type="transmembrane region" description="Helical" evidence="6">
    <location>
        <begin position="279"/>
        <end position="301"/>
    </location>
</feature>
<dbReference type="GO" id="GO:0005886">
    <property type="term" value="C:plasma membrane"/>
    <property type="evidence" value="ECO:0007669"/>
    <property type="project" value="UniProtKB-SubCell"/>
</dbReference>
<proteinExistence type="predicted"/>
<dbReference type="KEGG" id="oca:OCAR_5336"/>
<dbReference type="AlphaFoldDB" id="B6JBC7"/>